<dbReference type="Proteomes" id="UP001203880">
    <property type="component" value="Unassembled WGS sequence"/>
</dbReference>
<dbReference type="InterPro" id="IPR029510">
    <property type="entry name" value="Ald_DH_CS_GLU"/>
</dbReference>
<dbReference type="PROSITE" id="PS00687">
    <property type="entry name" value="ALDEHYDE_DEHYDR_GLU"/>
    <property type="match status" value="1"/>
</dbReference>
<dbReference type="SUPFAM" id="SSF53720">
    <property type="entry name" value="ALDH-like"/>
    <property type="match status" value="1"/>
</dbReference>
<dbReference type="PIRSF" id="PIRSF036492">
    <property type="entry name" value="ALDH"/>
    <property type="match status" value="1"/>
</dbReference>
<sequence>MRDVSVELATVLEKQKAAQRKEGLPSLEVRADRISRAIDVLLSNQTAFQDALISDFGHRSRDLTDFADVAASVKELRHSRKHMKSWSRPSRRSLEFPLGLIGASGKVQFQPKGVVGIMSPWNFPINLTFAPLAGVLAAGNRAMIKPSEFTPATSELMAKTIAEQFDEDEIYVITGEADVAAAFSSLPFDHLVFTGSTAVGRHVMRAAAANLVPLTLELGGKSPVIVGDSADITKAATGIMHGKTFNAGQVCISPDYVLLKEEQKGSFVEAAQAAVTKMFPEGLKDNDDYTSVLGQRHFDRMRNHVEDARTKGAEIIELNPKNEDFSQQQHHKLPPTLVMGVNDDMTIMQEEIFGPLLPVRYTSGTEDAVGYVNANPRPLALYFFGSSSQEESYVMDNTISGGVTLGDTIMHIAQENLPFGGVGPSGMGHYHGKDGFLEFSHHKAIYKQTSFDMLKFLRPPYGGMFRKFVKHNLKS</sequence>
<reference evidence="8" key="1">
    <citation type="submission" date="2022-05" db="EMBL/GenBank/DDBJ databases">
        <authorList>
            <person name="Park J.-S."/>
        </authorList>
    </citation>
    <scope>NUCLEOTIDE SEQUENCE</scope>
    <source>
        <strain evidence="8">2012CJ41-6</strain>
    </source>
</reference>
<feature type="active site" evidence="5">
    <location>
        <position position="217"/>
    </location>
</feature>
<evidence type="ECO:0000256" key="3">
    <source>
        <dbReference type="ARBA" id="ARBA00023027"/>
    </source>
</evidence>
<evidence type="ECO:0000313" key="9">
    <source>
        <dbReference type="Proteomes" id="UP001203880"/>
    </source>
</evidence>
<accession>A0ABT0PY28</accession>
<proteinExistence type="inferred from homology"/>
<dbReference type="InterPro" id="IPR015590">
    <property type="entry name" value="Aldehyde_DH_dom"/>
</dbReference>
<name>A0ABT0PY28_9RHOB</name>
<gene>
    <name evidence="8" type="ORF">M3P21_02905</name>
</gene>
<evidence type="ECO:0000313" key="8">
    <source>
        <dbReference type="EMBL" id="MCL6282468.1"/>
    </source>
</evidence>
<dbReference type="InterPro" id="IPR016162">
    <property type="entry name" value="Ald_DH_N"/>
</dbReference>
<evidence type="ECO:0000259" key="7">
    <source>
        <dbReference type="Pfam" id="PF00171"/>
    </source>
</evidence>
<dbReference type="CDD" id="cd07133">
    <property type="entry name" value="ALDH_CALDH_CalB"/>
    <property type="match status" value="1"/>
</dbReference>
<dbReference type="Gene3D" id="3.40.309.10">
    <property type="entry name" value="Aldehyde Dehydrogenase, Chain A, domain 2"/>
    <property type="match status" value="1"/>
</dbReference>
<dbReference type="PANTHER" id="PTHR43570">
    <property type="entry name" value="ALDEHYDE DEHYDROGENASE"/>
    <property type="match status" value="1"/>
</dbReference>
<evidence type="ECO:0000256" key="4">
    <source>
        <dbReference type="PIRNR" id="PIRNR036492"/>
    </source>
</evidence>
<feature type="domain" description="Aldehyde dehydrogenase" evidence="7">
    <location>
        <begin position="13"/>
        <end position="445"/>
    </location>
</feature>
<dbReference type="RefSeq" id="WP_249706644.1">
    <property type="nucleotide sequence ID" value="NZ_JAMFMB010000002.1"/>
</dbReference>
<dbReference type="InterPro" id="IPR016163">
    <property type="entry name" value="Ald_DH_C"/>
</dbReference>
<dbReference type="PANTHER" id="PTHR43570:SF20">
    <property type="entry name" value="ALDEHYDE DEHYDROGENASE ALDX-RELATED"/>
    <property type="match status" value="1"/>
</dbReference>
<keyword evidence="9" id="KW-1185">Reference proteome</keyword>
<protein>
    <recommendedName>
        <fullName evidence="4">Aldehyde dehydrogenase</fullName>
    </recommendedName>
</protein>
<dbReference type="InterPro" id="IPR016161">
    <property type="entry name" value="Ald_DH/histidinol_DH"/>
</dbReference>
<dbReference type="InterPro" id="IPR012394">
    <property type="entry name" value="Aldehyde_DH_NAD(P)"/>
</dbReference>
<dbReference type="EMBL" id="JAMFMB010000002">
    <property type="protein sequence ID" value="MCL6282468.1"/>
    <property type="molecule type" value="Genomic_DNA"/>
</dbReference>
<evidence type="ECO:0000256" key="1">
    <source>
        <dbReference type="ARBA" id="ARBA00009986"/>
    </source>
</evidence>
<organism evidence="8 9">
    <name type="scientific">Ruegeria spongiae</name>
    <dbReference type="NCBI Taxonomy" id="2942209"/>
    <lineage>
        <taxon>Bacteria</taxon>
        <taxon>Pseudomonadati</taxon>
        <taxon>Pseudomonadota</taxon>
        <taxon>Alphaproteobacteria</taxon>
        <taxon>Rhodobacterales</taxon>
        <taxon>Roseobacteraceae</taxon>
        <taxon>Ruegeria</taxon>
    </lineage>
</organism>
<evidence type="ECO:0000256" key="2">
    <source>
        <dbReference type="ARBA" id="ARBA00023002"/>
    </source>
</evidence>
<keyword evidence="2 4" id="KW-0560">Oxidoreductase</keyword>
<comment type="caution">
    <text evidence="8">The sequence shown here is derived from an EMBL/GenBank/DDBJ whole genome shotgun (WGS) entry which is preliminary data.</text>
</comment>
<keyword evidence="3" id="KW-0520">NAD</keyword>
<evidence type="ECO:0000256" key="5">
    <source>
        <dbReference type="PROSITE-ProRule" id="PRU10007"/>
    </source>
</evidence>
<dbReference type="Pfam" id="PF00171">
    <property type="entry name" value="Aldedh"/>
    <property type="match status" value="1"/>
</dbReference>
<evidence type="ECO:0000256" key="6">
    <source>
        <dbReference type="RuleBase" id="RU003345"/>
    </source>
</evidence>
<dbReference type="Gene3D" id="3.40.605.10">
    <property type="entry name" value="Aldehyde Dehydrogenase, Chain A, domain 1"/>
    <property type="match status" value="1"/>
</dbReference>
<comment type="similarity">
    <text evidence="1 4 6">Belongs to the aldehyde dehydrogenase family.</text>
</comment>